<name>A0A0F9NYD2_9ZZZZ</name>
<evidence type="ECO:0000256" key="1">
    <source>
        <dbReference type="SAM" id="Phobius"/>
    </source>
</evidence>
<feature type="transmembrane region" description="Helical" evidence="1">
    <location>
        <begin position="28"/>
        <end position="57"/>
    </location>
</feature>
<proteinExistence type="predicted"/>
<accession>A0A0F9NYD2</accession>
<dbReference type="AlphaFoldDB" id="A0A0F9NYD2"/>
<protein>
    <submittedName>
        <fullName evidence="2">Uncharacterized protein</fullName>
    </submittedName>
</protein>
<dbReference type="EMBL" id="LAZR01003024">
    <property type="protein sequence ID" value="KKN22854.1"/>
    <property type="molecule type" value="Genomic_DNA"/>
</dbReference>
<gene>
    <name evidence="2" type="ORF">LCGC14_0910840</name>
</gene>
<keyword evidence="1" id="KW-0812">Transmembrane</keyword>
<evidence type="ECO:0000313" key="2">
    <source>
        <dbReference type="EMBL" id="KKN22854.1"/>
    </source>
</evidence>
<sequence length="71" mass="8446">MGLTEKWNKFAKKKIYINDSWEIRMGRLVFMLILNLFIMFGMFLSGGTAEVIIWLWVDMIASFENKNRIPK</sequence>
<reference evidence="2" key="1">
    <citation type="journal article" date="2015" name="Nature">
        <title>Complex archaea that bridge the gap between prokaryotes and eukaryotes.</title>
        <authorList>
            <person name="Spang A."/>
            <person name="Saw J.H."/>
            <person name="Jorgensen S.L."/>
            <person name="Zaremba-Niedzwiedzka K."/>
            <person name="Martijn J."/>
            <person name="Lind A.E."/>
            <person name="van Eijk R."/>
            <person name="Schleper C."/>
            <person name="Guy L."/>
            <person name="Ettema T.J."/>
        </authorList>
    </citation>
    <scope>NUCLEOTIDE SEQUENCE</scope>
</reference>
<keyword evidence="1" id="KW-1133">Transmembrane helix</keyword>
<comment type="caution">
    <text evidence="2">The sequence shown here is derived from an EMBL/GenBank/DDBJ whole genome shotgun (WGS) entry which is preliminary data.</text>
</comment>
<keyword evidence="1" id="KW-0472">Membrane</keyword>
<organism evidence="2">
    <name type="scientific">marine sediment metagenome</name>
    <dbReference type="NCBI Taxonomy" id="412755"/>
    <lineage>
        <taxon>unclassified sequences</taxon>
        <taxon>metagenomes</taxon>
        <taxon>ecological metagenomes</taxon>
    </lineage>
</organism>